<sequence length="114" mass="13127">MVVQEVTLEDIIRGADNVFREDMGELKGRQAEKQLRQGVIPIGQLDGVLSRVRVRRFLVHRKLDPIRTVDGIARIRLRRSSLSLVKKLEPTSYNPQHSFLTRLTSVIGRLFPIR</sequence>
<reference evidence="1" key="1">
    <citation type="journal article" date="2022" name="bioRxiv">
        <title>Sequencing and chromosome-scale assembly of the giantPleurodeles waltlgenome.</title>
        <authorList>
            <person name="Brown T."/>
            <person name="Elewa A."/>
            <person name="Iarovenko S."/>
            <person name="Subramanian E."/>
            <person name="Araus A.J."/>
            <person name="Petzold A."/>
            <person name="Susuki M."/>
            <person name="Suzuki K.-i.T."/>
            <person name="Hayashi T."/>
            <person name="Toyoda A."/>
            <person name="Oliveira C."/>
            <person name="Osipova E."/>
            <person name="Leigh N.D."/>
            <person name="Simon A."/>
            <person name="Yun M.H."/>
        </authorList>
    </citation>
    <scope>NUCLEOTIDE SEQUENCE</scope>
    <source>
        <strain evidence="1">20211129_DDA</strain>
        <tissue evidence="1">Liver</tissue>
    </source>
</reference>
<name>A0AAV7X197_PLEWA</name>
<protein>
    <submittedName>
        <fullName evidence="1">Uncharacterized protein</fullName>
    </submittedName>
</protein>
<accession>A0AAV7X197</accession>
<evidence type="ECO:0000313" key="2">
    <source>
        <dbReference type="Proteomes" id="UP001066276"/>
    </source>
</evidence>
<gene>
    <name evidence="1" type="ORF">NDU88_006018</name>
</gene>
<organism evidence="1 2">
    <name type="scientific">Pleurodeles waltl</name>
    <name type="common">Iberian ribbed newt</name>
    <dbReference type="NCBI Taxonomy" id="8319"/>
    <lineage>
        <taxon>Eukaryota</taxon>
        <taxon>Metazoa</taxon>
        <taxon>Chordata</taxon>
        <taxon>Craniata</taxon>
        <taxon>Vertebrata</taxon>
        <taxon>Euteleostomi</taxon>
        <taxon>Amphibia</taxon>
        <taxon>Batrachia</taxon>
        <taxon>Caudata</taxon>
        <taxon>Salamandroidea</taxon>
        <taxon>Salamandridae</taxon>
        <taxon>Pleurodelinae</taxon>
        <taxon>Pleurodeles</taxon>
    </lineage>
</organism>
<dbReference type="AlphaFoldDB" id="A0AAV7X197"/>
<dbReference type="EMBL" id="JANPWB010000001">
    <property type="protein sequence ID" value="KAJ1218438.1"/>
    <property type="molecule type" value="Genomic_DNA"/>
</dbReference>
<dbReference type="Proteomes" id="UP001066276">
    <property type="component" value="Chromosome 1_1"/>
</dbReference>
<comment type="caution">
    <text evidence="1">The sequence shown here is derived from an EMBL/GenBank/DDBJ whole genome shotgun (WGS) entry which is preliminary data.</text>
</comment>
<keyword evidence="2" id="KW-1185">Reference proteome</keyword>
<evidence type="ECO:0000313" key="1">
    <source>
        <dbReference type="EMBL" id="KAJ1218438.1"/>
    </source>
</evidence>
<proteinExistence type="predicted"/>